<dbReference type="NCBIfam" id="TIGR03263">
    <property type="entry name" value="guanyl_kin"/>
    <property type="match status" value="1"/>
</dbReference>
<dbReference type="Gene3D" id="3.40.50.300">
    <property type="entry name" value="P-loop containing nucleotide triphosphate hydrolases"/>
    <property type="match status" value="1"/>
</dbReference>
<proteinExistence type="inferred from homology"/>
<dbReference type="PROSITE" id="PS51257">
    <property type="entry name" value="PROKAR_LIPOPROTEIN"/>
    <property type="match status" value="1"/>
</dbReference>
<evidence type="ECO:0000256" key="6">
    <source>
        <dbReference type="ARBA" id="ARBA00022840"/>
    </source>
</evidence>
<dbReference type="SUPFAM" id="SSF52540">
    <property type="entry name" value="P-loop containing nucleoside triphosphate hydrolases"/>
    <property type="match status" value="1"/>
</dbReference>
<accession>A0A7E4VGE4</accession>
<dbReference type="InterPro" id="IPR008145">
    <property type="entry name" value="GK/Ca_channel_bsu"/>
</dbReference>
<keyword evidence="5" id="KW-0418">Kinase</keyword>
<evidence type="ECO:0000256" key="5">
    <source>
        <dbReference type="ARBA" id="ARBA00022777"/>
    </source>
</evidence>
<comment type="similarity">
    <text evidence="1">Belongs to the guanylate kinase family.</text>
</comment>
<dbReference type="AlphaFoldDB" id="A0A7E4VGE4"/>
<dbReference type="PROSITE" id="PS00856">
    <property type="entry name" value="GUANYLATE_KINASE_1"/>
    <property type="match status" value="1"/>
</dbReference>
<dbReference type="EC" id="2.7.4.8" evidence="2"/>
<dbReference type="InterPro" id="IPR020590">
    <property type="entry name" value="Guanylate_kinase_CS"/>
</dbReference>
<dbReference type="InterPro" id="IPR008144">
    <property type="entry name" value="Guanylate_kin-like_dom"/>
</dbReference>
<evidence type="ECO:0000256" key="3">
    <source>
        <dbReference type="ARBA" id="ARBA00022679"/>
    </source>
</evidence>
<dbReference type="GO" id="GO:0004385">
    <property type="term" value="F:GMP kinase activity"/>
    <property type="evidence" value="ECO:0007669"/>
    <property type="project" value="UniProtKB-EC"/>
</dbReference>
<organism evidence="8 9">
    <name type="scientific">Panagrellus redivivus</name>
    <name type="common">Microworm</name>
    <dbReference type="NCBI Taxonomy" id="6233"/>
    <lineage>
        <taxon>Eukaryota</taxon>
        <taxon>Metazoa</taxon>
        <taxon>Ecdysozoa</taxon>
        <taxon>Nematoda</taxon>
        <taxon>Chromadorea</taxon>
        <taxon>Rhabditida</taxon>
        <taxon>Tylenchina</taxon>
        <taxon>Panagrolaimomorpha</taxon>
        <taxon>Panagrolaimoidea</taxon>
        <taxon>Panagrolaimidae</taxon>
        <taxon>Panagrellus</taxon>
    </lineage>
</organism>
<protein>
    <recommendedName>
        <fullName evidence="2">guanylate kinase</fullName>
        <ecNumber evidence="2">2.7.4.8</ecNumber>
    </recommendedName>
</protein>
<keyword evidence="3" id="KW-0808">Transferase</keyword>
<keyword evidence="8" id="KW-1185">Reference proteome</keyword>
<evidence type="ECO:0000256" key="1">
    <source>
        <dbReference type="ARBA" id="ARBA00005790"/>
    </source>
</evidence>
<sequence>MRVVASASTFMFFPLPRATCLRRAATTTSSSSSCQARRAMASSIRPIVLSGPSGGGKSTILKRAMQEHPDTFAFSVSHTTRNPRPGESHGKDYWFTPYEEMEKMIANDDFLEHAKFGGNLYGTSKKAVKDVQSSGKICVLDIELQGVRNVKKTDLNAKYILIRAPTIESLRNRLVARATETPETLERRLKHAEEDLEAVKQDPTLFDYVIINDNLETAYQDFLKAIASELKQVQQRRG</sequence>
<keyword evidence="4" id="KW-0547">Nucleotide-binding</keyword>
<dbReference type="GO" id="GO:0005829">
    <property type="term" value="C:cytosol"/>
    <property type="evidence" value="ECO:0007669"/>
    <property type="project" value="TreeGrafter"/>
</dbReference>
<name>A0A7E4VGE4_PANRE</name>
<dbReference type="InterPro" id="IPR017665">
    <property type="entry name" value="Guanylate_kinase"/>
</dbReference>
<evidence type="ECO:0000256" key="2">
    <source>
        <dbReference type="ARBA" id="ARBA00012961"/>
    </source>
</evidence>
<evidence type="ECO:0000313" key="9">
    <source>
        <dbReference type="WBParaSite" id="Pan_g20617.t1"/>
    </source>
</evidence>
<dbReference type="SMART" id="SM00072">
    <property type="entry name" value="GuKc"/>
    <property type="match status" value="1"/>
</dbReference>
<dbReference type="PROSITE" id="PS50052">
    <property type="entry name" value="GUANYLATE_KINASE_2"/>
    <property type="match status" value="1"/>
</dbReference>
<dbReference type="WBParaSite" id="Pan_g20617.t1">
    <property type="protein sequence ID" value="Pan_g20617.t1"/>
    <property type="gene ID" value="Pan_g20617"/>
</dbReference>
<dbReference type="PANTHER" id="PTHR23117:SF13">
    <property type="entry name" value="GUANYLATE KINASE"/>
    <property type="match status" value="1"/>
</dbReference>
<dbReference type="FunFam" id="3.40.50.300:FF:000776">
    <property type="entry name" value="Guanylate kinase 2"/>
    <property type="match status" value="1"/>
</dbReference>
<dbReference type="PANTHER" id="PTHR23117">
    <property type="entry name" value="GUANYLATE KINASE-RELATED"/>
    <property type="match status" value="1"/>
</dbReference>
<dbReference type="Pfam" id="PF00625">
    <property type="entry name" value="Guanylate_kin"/>
    <property type="match status" value="1"/>
</dbReference>
<feature type="domain" description="Guanylate kinase-like" evidence="7">
    <location>
        <begin position="44"/>
        <end position="227"/>
    </location>
</feature>
<dbReference type="CDD" id="cd00071">
    <property type="entry name" value="GMPK"/>
    <property type="match status" value="1"/>
</dbReference>
<dbReference type="Proteomes" id="UP000492821">
    <property type="component" value="Unassembled WGS sequence"/>
</dbReference>
<dbReference type="InterPro" id="IPR027417">
    <property type="entry name" value="P-loop_NTPase"/>
</dbReference>
<keyword evidence="6" id="KW-0067">ATP-binding</keyword>
<dbReference type="GO" id="GO:0005524">
    <property type="term" value="F:ATP binding"/>
    <property type="evidence" value="ECO:0007669"/>
    <property type="project" value="UniProtKB-KW"/>
</dbReference>
<evidence type="ECO:0000259" key="7">
    <source>
        <dbReference type="PROSITE" id="PS50052"/>
    </source>
</evidence>
<reference evidence="8" key="1">
    <citation type="journal article" date="2013" name="Genetics">
        <title>The draft genome and transcriptome of Panagrellus redivivus are shaped by the harsh demands of a free-living lifestyle.</title>
        <authorList>
            <person name="Srinivasan J."/>
            <person name="Dillman A.R."/>
            <person name="Macchietto M.G."/>
            <person name="Heikkinen L."/>
            <person name="Lakso M."/>
            <person name="Fracchia K.M."/>
            <person name="Antoshechkin I."/>
            <person name="Mortazavi A."/>
            <person name="Wong G."/>
            <person name="Sternberg P.W."/>
        </authorList>
    </citation>
    <scope>NUCLEOTIDE SEQUENCE [LARGE SCALE GENOMIC DNA]</scope>
    <source>
        <strain evidence="8">MT8872</strain>
    </source>
</reference>
<evidence type="ECO:0000256" key="4">
    <source>
        <dbReference type="ARBA" id="ARBA00022741"/>
    </source>
</evidence>
<evidence type="ECO:0000313" key="8">
    <source>
        <dbReference type="Proteomes" id="UP000492821"/>
    </source>
</evidence>
<reference evidence="9" key="2">
    <citation type="submission" date="2020-10" db="UniProtKB">
        <authorList>
            <consortium name="WormBaseParasite"/>
        </authorList>
    </citation>
    <scope>IDENTIFICATION</scope>
</reference>